<gene>
    <name evidence="1" type="ORF">BABA_04134</name>
</gene>
<dbReference type="OrthoDB" id="2924657at2"/>
<evidence type="ECO:0000313" key="2">
    <source>
        <dbReference type="Proteomes" id="UP000006316"/>
    </source>
</evidence>
<dbReference type="RefSeq" id="WP_007083862.1">
    <property type="nucleotide sequence ID" value="NZ_AJLS01000036.1"/>
</dbReference>
<sequence>MKLSLENISITSIGKSAGVFIGKTNTIKQFHHETIVNEVIGSVSGSKNKLSQSVWITNKMKEG</sequence>
<accession>K6CHJ7</accession>
<dbReference type="AlphaFoldDB" id="K6CHJ7"/>
<dbReference type="EMBL" id="AJLS01000036">
    <property type="protein sequence ID" value="EKN70600.1"/>
    <property type="molecule type" value="Genomic_DNA"/>
</dbReference>
<comment type="caution">
    <text evidence="1">The sequence shown here is derived from an EMBL/GenBank/DDBJ whole genome shotgun (WGS) entry which is preliminary data.</text>
</comment>
<name>K6CHJ7_9BACI</name>
<dbReference type="PATRIC" id="fig|1117379.3.peg.853"/>
<keyword evidence="2" id="KW-1185">Reference proteome</keyword>
<organism evidence="1 2">
    <name type="scientific">Neobacillus bataviensis LMG 21833</name>
    <dbReference type="NCBI Taxonomy" id="1117379"/>
    <lineage>
        <taxon>Bacteria</taxon>
        <taxon>Bacillati</taxon>
        <taxon>Bacillota</taxon>
        <taxon>Bacilli</taxon>
        <taxon>Bacillales</taxon>
        <taxon>Bacillaceae</taxon>
        <taxon>Neobacillus</taxon>
    </lineage>
</organism>
<dbReference type="Proteomes" id="UP000006316">
    <property type="component" value="Unassembled WGS sequence"/>
</dbReference>
<proteinExistence type="predicted"/>
<evidence type="ECO:0000313" key="1">
    <source>
        <dbReference type="EMBL" id="EKN70600.1"/>
    </source>
</evidence>
<protein>
    <submittedName>
        <fullName evidence="1">Uncharacterized protein</fullName>
    </submittedName>
</protein>
<reference evidence="1 2" key="1">
    <citation type="journal article" date="2012" name="Front. Microbiol.">
        <title>Redundancy and modularity in membrane-associated dissimilatory nitrate reduction in Bacillus.</title>
        <authorList>
            <person name="Heylen K."/>
            <person name="Keltjens J."/>
        </authorList>
    </citation>
    <scope>NUCLEOTIDE SEQUENCE [LARGE SCALE GENOMIC DNA]</scope>
    <source>
        <strain evidence="2">LMG 21833T</strain>
    </source>
</reference>